<sequence length="464" mass="53231">MFFTRPMTARDWDHLQYYAKRVLSISGMFEVESAWRKPPMLLSREVLSALSRCPIAILFPKLRALDLYMTDGMHCRLIGPVFSSPRLRSLKLYGMYKEVDFLLRYAPDLATSSPLLEVIDLDLRYYSYDRRPIPNPEPDGEMSKAVQSWQHLHSVKVGPVDEDMLLHIRRLPALQSLFLQVARTSKWLSSKRIPSFDGFKKLTIASDRGSTAVRALERILSGPSSASLPPRLSSIVRVECQTLYQYSLLPFTAALQRLCTHDLVDINLTYRNGKDDEDWPQLHPGHFEALYPLTSFRNLVSLRFWLCEESCDLSATQLLDLIGHWPRLEVLRIDPFRDPIDLPTLTQLMQSLPLGRDVAIPTIIVPADLEEFEDSPDTYPSFPRVTHLRLTYEEEGLPDFDPEGAVASLLYRIVPSIQDIQCVFGEEEDYLKVVMNTIKALRQDGTLPQDIVRLPRQAQYTGRH</sequence>
<dbReference type="KEGG" id="cput:CONPUDRAFT_144235"/>
<accession>A0A5M3MQN5</accession>
<name>A0A5M3MQN5_CONPW</name>
<dbReference type="OrthoDB" id="10687342at2759"/>
<protein>
    <recommendedName>
        <fullName evidence="3">F-box domain-containing protein</fullName>
    </recommendedName>
</protein>
<evidence type="ECO:0008006" key="3">
    <source>
        <dbReference type="Google" id="ProtNLM"/>
    </source>
</evidence>
<dbReference type="AlphaFoldDB" id="A0A5M3MQN5"/>
<evidence type="ECO:0000313" key="2">
    <source>
        <dbReference type="Proteomes" id="UP000053558"/>
    </source>
</evidence>
<keyword evidence="2" id="KW-1185">Reference proteome</keyword>
<dbReference type="EMBL" id="JH711578">
    <property type="protein sequence ID" value="EIW81483.1"/>
    <property type="molecule type" value="Genomic_DNA"/>
</dbReference>
<dbReference type="GeneID" id="19201915"/>
<comment type="caution">
    <text evidence="1">The sequence shown here is derived from an EMBL/GenBank/DDBJ whole genome shotgun (WGS) entry which is preliminary data.</text>
</comment>
<organism evidence="1 2">
    <name type="scientific">Coniophora puteana (strain RWD-64-598)</name>
    <name type="common">Brown rot fungus</name>
    <dbReference type="NCBI Taxonomy" id="741705"/>
    <lineage>
        <taxon>Eukaryota</taxon>
        <taxon>Fungi</taxon>
        <taxon>Dikarya</taxon>
        <taxon>Basidiomycota</taxon>
        <taxon>Agaricomycotina</taxon>
        <taxon>Agaricomycetes</taxon>
        <taxon>Agaricomycetidae</taxon>
        <taxon>Boletales</taxon>
        <taxon>Coniophorineae</taxon>
        <taxon>Coniophoraceae</taxon>
        <taxon>Coniophora</taxon>
    </lineage>
</organism>
<dbReference type="RefSeq" id="XP_007768811.1">
    <property type="nucleotide sequence ID" value="XM_007770621.1"/>
</dbReference>
<dbReference type="SUPFAM" id="SSF52047">
    <property type="entry name" value="RNI-like"/>
    <property type="match status" value="1"/>
</dbReference>
<dbReference type="Proteomes" id="UP000053558">
    <property type="component" value="Unassembled WGS sequence"/>
</dbReference>
<proteinExistence type="predicted"/>
<evidence type="ECO:0000313" key="1">
    <source>
        <dbReference type="EMBL" id="EIW81483.1"/>
    </source>
</evidence>
<reference evidence="2" key="1">
    <citation type="journal article" date="2012" name="Science">
        <title>The Paleozoic origin of enzymatic lignin decomposition reconstructed from 31 fungal genomes.</title>
        <authorList>
            <person name="Floudas D."/>
            <person name="Binder M."/>
            <person name="Riley R."/>
            <person name="Barry K."/>
            <person name="Blanchette R.A."/>
            <person name="Henrissat B."/>
            <person name="Martinez A.T."/>
            <person name="Otillar R."/>
            <person name="Spatafora J.W."/>
            <person name="Yadav J.S."/>
            <person name="Aerts A."/>
            <person name="Benoit I."/>
            <person name="Boyd A."/>
            <person name="Carlson A."/>
            <person name="Copeland A."/>
            <person name="Coutinho P.M."/>
            <person name="de Vries R.P."/>
            <person name="Ferreira P."/>
            <person name="Findley K."/>
            <person name="Foster B."/>
            <person name="Gaskell J."/>
            <person name="Glotzer D."/>
            <person name="Gorecki P."/>
            <person name="Heitman J."/>
            <person name="Hesse C."/>
            <person name="Hori C."/>
            <person name="Igarashi K."/>
            <person name="Jurgens J.A."/>
            <person name="Kallen N."/>
            <person name="Kersten P."/>
            <person name="Kohler A."/>
            <person name="Kuees U."/>
            <person name="Kumar T.K.A."/>
            <person name="Kuo A."/>
            <person name="LaButti K."/>
            <person name="Larrondo L.F."/>
            <person name="Lindquist E."/>
            <person name="Ling A."/>
            <person name="Lombard V."/>
            <person name="Lucas S."/>
            <person name="Lundell T."/>
            <person name="Martin R."/>
            <person name="McLaughlin D.J."/>
            <person name="Morgenstern I."/>
            <person name="Morin E."/>
            <person name="Murat C."/>
            <person name="Nagy L.G."/>
            <person name="Nolan M."/>
            <person name="Ohm R.A."/>
            <person name="Patyshakuliyeva A."/>
            <person name="Rokas A."/>
            <person name="Ruiz-Duenas F.J."/>
            <person name="Sabat G."/>
            <person name="Salamov A."/>
            <person name="Samejima M."/>
            <person name="Schmutz J."/>
            <person name="Slot J.C."/>
            <person name="St John F."/>
            <person name="Stenlid J."/>
            <person name="Sun H."/>
            <person name="Sun S."/>
            <person name="Syed K."/>
            <person name="Tsang A."/>
            <person name="Wiebenga A."/>
            <person name="Young D."/>
            <person name="Pisabarro A."/>
            <person name="Eastwood D.C."/>
            <person name="Martin F."/>
            <person name="Cullen D."/>
            <person name="Grigoriev I.V."/>
            <person name="Hibbett D.S."/>
        </authorList>
    </citation>
    <scope>NUCLEOTIDE SEQUENCE [LARGE SCALE GENOMIC DNA]</scope>
    <source>
        <strain evidence="2">RWD-64-598 SS2</strain>
    </source>
</reference>
<gene>
    <name evidence="1" type="ORF">CONPUDRAFT_144235</name>
</gene>